<dbReference type="AlphaFoldDB" id="A0A7S3CSH0"/>
<evidence type="ECO:0000313" key="1">
    <source>
        <dbReference type="EMBL" id="CAE0236129.1"/>
    </source>
</evidence>
<name>A0A7S3CSH0_9SPIT</name>
<dbReference type="EMBL" id="HBIA01015906">
    <property type="protein sequence ID" value="CAE0236129.1"/>
    <property type="molecule type" value="Transcribed_RNA"/>
</dbReference>
<sequence length="258" mass="29501">MGCKMCTQSRGLPQKDGGDLPVANLANIRDPLERFEKDFPFYRMEIAGFRQIIYSFGRDKFSIRDLAQRLPAQLWQSQLQPNSKLVRLLMELPGSEPCEQDSLETLIDTNNFLLLAFIWCGGSLEDKGEALFQCLNPPGQSQTGVSANDKEWDKVFDQLCYLATVWTAQQGQREGINCKQYDEEETSKAIKAMRLSELEEPEKVGFIMLVFGYDSKVSKEDFLNVLSQSKCSWVFRPLKIRERLETFQDADLIDEVLG</sequence>
<gene>
    <name evidence="1" type="ORF">SRAS04492_LOCUS7936</name>
</gene>
<protein>
    <submittedName>
        <fullName evidence="1">Uncharacterized protein</fullName>
    </submittedName>
</protein>
<organism evidence="1">
    <name type="scientific">Strombidium rassoulzadegani</name>
    <dbReference type="NCBI Taxonomy" id="1082188"/>
    <lineage>
        <taxon>Eukaryota</taxon>
        <taxon>Sar</taxon>
        <taxon>Alveolata</taxon>
        <taxon>Ciliophora</taxon>
        <taxon>Intramacronucleata</taxon>
        <taxon>Spirotrichea</taxon>
        <taxon>Oligotrichia</taxon>
        <taxon>Strombidiidae</taxon>
        <taxon>Strombidium</taxon>
    </lineage>
</organism>
<reference evidence="1" key="1">
    <citation type="submission" date="2021-01" db="EMBL/GenBank/DDBJ databases">
        <authorList>
            <person name="Corre E."/>
            <person name="Pelletier E."/>
            <person name="Niang G."/>
            <person name="Scheremetjew M."/>
            <person name="Finn R."/>
            <person name="Kale V."/>
            <person name="Holt S."/>
            <person name="Cochrane G."/>
            <person name="Meng A."/>
            <person name="Brown T."/>
            <person name="Cohen L."/>
        </authorList>
    </citation>
    <scope>NUCLEOTIDE SEQUENCE</scope>
    <source>
        <strain evidence="1">Ras09</strain>
    </source>
</reference>
<accession>A0A7S3CSH0</accession>
<proteinExistence type="predicted"/>